<protein>
    <submittedName>
        <fullName evidence="1">N protein of photosystem II</fullName>
    </submittedName>
</protein>
<reference evidence="1" key="1">
    <citation type="submission" date="2019-11" db="EMBL/GenBank/DDBJ databases">
        <title>The Chloroplast Genome of the Green Alga Uronema sp.</title>
        <authorList>
            <person name="Liu B."/>
        </authorList>
    </citation>
    <scope>NUCLEOTIDE SEQUENCE</scope>
</reference>
<geneLocation type="chloroplast" evidence="1"/>
<organism evidence="1">
    <name type="scientific">Uronema sp. FACHB-2429</name>
    <dbReference type="NCBI Taxonomy" id="2725787"/>
    <lineage>
        <taxon>Eukaryota</taxon>
        <taxon>Viridiplantae</taxon>
        <taxon>Chlorophyta</taxon>
        <taxon>core chlorophytes</taxon>
        <taxon>Chlorophyceae</taxon>
        <taxon>OCC clade</taxon>
        <taxon>Chaetophorales</taxon>
        <taxon>Uronemataceae</taxon>
        <taxon>Uronema</taxon>
    </lineage>
</organism>
<gene>
    <name evidence="1" type="primary">psbN</name>
</gene>
<proteinExistence type="predicted"/>
<evidence type="ECO:0000313" key="1">
    <source>
        <dbReference type="EMBL" id="QIZ74323.1"/>
    </source>
</evidence>
<keyword evidence="1" id="KW-0934">Plastid</keyword>
<accession>A0A6H1U8G2</accession>
<name>A0A6H1U8G2_9CHLO</name>
<keyword evidence="1" id="KW-0150">Chloroplast</keyword>
<sequence length="24" mass="3004">MVFFTKYYSLFYLCRFRASIKTFA</sequence>
<dbReference type="EMBL" id="MN659374">
    <property type="protein sequence ID" value="QIZ74323.1"/>
    <property type="molecule type" value="Genomic_DNA"/>
</dbReference>
<dbReference type="AlphaFoldDB" id="A0A6H1U8G2"/>